<comment type="caution">
    <text evidence="19">The sequence shown here is derived from an EMBL/GenBank/DDBJ whole genome shotgun (WGS) entry which is preliminary data.</text>
</comment>
<evidence type="ECO:0000259" key="18">
    <source>
        <dbReference type="PROSITE" id="PS51987"/>
    </source>
</evidence>
<keyword evidence="20" id="KW-1185">Reference proteome</keyword>
<dbReference type="PROSITE" id="PS00181">
    <property type="entry name" value="GLNA_ATP"/>
    <property type="match status" value="1"/>
</dbReference>
<reference evidence="19 20" key="1">
    <citation type="journal article" date="2021" name="Sci. Rep.">
        <title>The distribution of antibiotic resistance genes in chicken gut microbiota commensals.</title>
        <authorList>
            <person name="Juricova H."/>
            <person name="Matiasovicova J."/>
            <person name="Kubasova T."/>
            <person name="Cejkova D."/>
            <person name="Rychlik I."/>
        </authorList>
    </citation>
    <scope>NUCLEOTIDE SEQUENCE [LARGE SCALE GENOMIC DNA]</scope>
    <source>
        <strain evidence="19 20">An411</strain>
    </source>
</reference>
<evidence type="ECO:0000256" key="15">
    <source>
        <dbReference type="PROSITE-ProRule" id="PRU01330"/>
    </source>
</evidence>
<dbReference type="PANTHER" id="PTHR43785:SF12">
    <property type="entry name" value="TYPE-1 GLUTAMINE SYNTHETASE 2"/>
    <property type="match status" value="1"/>
</dbReference>
<sequence>MGKYTREDILRLVREEDIQFIRMQFTDIFGQMKNVAITASQIEKALDNQIMMDGSSIEGFVRIEESDQYLWPDLDTFAILPWRPQYGKVARLICDVHNPDGTPFVGDPRGVLKRALARAGEMGLTFNAGPELEFFLFQTDEDGRPTTKTSDEAGYFDLGPLDHGESTRREICLCLEEMGFEIEASHHEVAAGQHEIDFKYTEALQAADNIMTFKLAVKTLAQKNGLHATFMPKPVCGAAGSGMHVNMSLFRDGQNAFYDPADPRKLSLLAYQFIAGLLDHVQGFCAVTNPLVNSYKRLVPGYEAPCHLAWSTGNRSALIRIPTPRGAGTRVELRSPDPSCNPYLAFAVCLAAGLDGIQRRLTPPAENNENLYAIAADLEAQGVRRLPASLEAAIHALEADSVVTAALGEHVTNQYVTGKLREWEQYRAQVTQWELDQYLVTC</sequence>
<evidence type="ECO:0000313" key="20">
    <source>
        <dbReference type="Proteomes" id="UP000719500"/>
    </source>
</evidence>
<dbReference type="SUPFAM" id="SSF54368">
    <property type="entry name" value="Glutamine synthetase, N-terminal domain"/>
    <property type="match status" value="1"/>
</dbReference>
<feature type="domain" description="GS catalytic" evidence="18">
    <location>
        <begin position="108"/>
        <end position="442"/>
    </location>
</feature>
<comment type="catalytic activity">
    <reaction evidence="14">
        <text>L-glutamate + NH4(+) + ATP = L-glutamine + ADP + phosphate + H(+)</text>
        <dbReference type="Rhea" id="RHEA:16169"/>
        <dbReference type="ChEBI" id="CHEBI:15378"/>
        <dbReference type="ChEBI" id="CHEBI:28938"/>
        <dbReference type="ChEBI" id="CHEBI:29985"/>
        <dbReference type="ChEBI" id="CHEBI:30616"/>
        <dbReference type="ChEBI" id="CHEBI:43474"/>
        <dbReference type="ChEBI" id="CHEBI:58359"/>
        <dbReference type="ChEBI" id="CHEBI:456216"/>
        <dbReference type="EC" id="6.3.1.2"/>
    </reaction>
</comment>
<dbReference type="Gene3D" id="3.10.20.70">
    <property type="entry name" value="Glutamine synthetase, N-terminal domain"/>
    <property type="match status" value="1"/>
</dbReference>
<dbReference type="Gene3D" id="3.30.590.10">
    <property type="entry name" value="Glutamine synthetase/guanido kinase, catalytic domain"/>
    <property type="match status" value="1"/>
</dbReference>
<dbReference type="PROSITE" id="PS51986">
    <property type="entry name" value="GS_BETA_GRASP"/>
    <property type="match status" value="1"/>
</dbReference>
<keyword evidence="11" id="KW-0460">Magnesium</keyword>
<keyword evidence="8" id="KW-0479">Metal-binding</keyword>
<dbReference type="SUPFAM" id="SSF55931">
    <property type="entry name" value="Glutamine synthetase/guanido kinase"/>
    <property type="match status" value="1"/>
</dbReference>
<dbReference type="Pfam" id="PF03951">
    <property type="entry name" value="Gln-synt_N"/>
    <property type="match status" value="1"/>
</dbReference>
<dbReference type="PANTHER" id="PTHR43785">
    <property type="entry name" value="GAMMA-GLUTAMYLPUTRESCINE SYNTHETASE"/>
    <property type="match status" value="1"/>
</dbReference>
<dbReference type="PROSITE" id="PS51987">
    <property type="entry name" value="GS_CATALYTIC"/>
    <property type="match status" value="1"/>
</dbReference>
<dbReference type="NCBIfam" id="TIGR00653">
    <property type="entry name" value="GlnA"/>
    <property type="match status" value="1"/>
</dbReference>
<dbReference type="InterPro" id="IPR014746">
    <property type="entry name" value="Gln_synth/guanido_kin_cat_dom"/>
</dbReference>
<keyword evidence="10" id="KW-0067">ATP-binding</keyword>
<evidence type="ECO:0000256" key="2">
    <source>
        <dbReference type="ARBA" id="ARBA00004496"/>
    </source>
</evidence>
<dbReference type="InterPro" id="IPR008147">
    <property type="entry name" value="Gln_synt_N"/>
</dbReference>
<proteinExistence type="inferred from homology"/>
<comment type="similarity">
    <text evidence="3 15 16">Belongs to the glutamine synthetase family.</text>
</comment>
<comment type="subcellular location">
    <subcellularLocation>
        <location evidence="2">Cytoplasm</location>
    </subcellularLocation>
</comment>
<dbReference type="GO" id="GO:0004356">
    <property type="term" value="F:glutamine synthetase activity"/>
    <property type="evidence" value="ECO:0007669"/>
    <property type="project" value="UniProtKB-EC"/>
</dbReference>
<accession>A0ABS2FXG3</accession>
<keyword evidence="6" id="KW-0963">Cytoplasm</keyword>
<name>A0ABS2FXG3_9FIRM</name>
<keyword evidence="9" id="KW-0547">Nucleotide-binding</keyword>
<evidence type="ECO:0000259" key="17">
    <source>
        <dbReference type="PROSITE" id="PS51986"/>
    </source>
</evidence>
<dbReference type="EC" id="6.3.1.2" evidence="4"/>
<dbReference type="RefSeq" id="WP_204805619.1">
    <property type="nucleotide sequence ID" value="NZ_JACSNX010000030.1"/>
</dbReference>
<keyword evidence="7 19" id="KW-0436">Ligase</keyword>
<evidence type="ECO:0000256" key="13">
    <source>
        <dbReference type="ARBA" id="ARBA00030668"/>
    </source>
</evidence>
<evidence type="ECO:0000256" key="1">
    <source>
        <dbReference type="ARBA" id="ARBA00001946"/>
    </source>
</evidence>
<dbReference type="EMBL" id="JACSNX010000030">
    <property type="protein sequence ID" value="MBM6852347.1"/>
    <property type="molecule type" value="Genomic_DNA"/>
</dbReference>
<evidence type="ECO:0000256" key="14">
    <source>
        <dbReference type="ARBA" id="ARBA00049436"/>
    </source>
</evidence>
<dbReference type="InterPro" id="IPR004809">
    <property type="entry name" value="Gln_synth_I"/>
</dbReference>
<evidence type="ECO:0000256" key="3">
    <source>
        <dbReference type="ARBA" id="ARBA00009897"/>
    </source>
</evidence>
<feature type="domain" description="GS beta-grasp" evidence="17">
    <location>
        <begin position="16"/>
        <end position="101"/>
    </location>
</feature>
<evidence type="ECO:0000256" key="8">
    <source>
        <dbReference type="ARBA" id="ARBA00022723"/>
    </source>
</evidence>
<evidence type="ECO:0000256" key="10">
    <source>
        <dbReference type="ARBA" id="ARBA00022840"/>
    </source>
</evidence>
<protein>
    <recommendedName>
        <fullName evidence="5">Glutamine synthetase</fullName>
        <ecNumber evidence="4">6.3.1.2</ecNumber>
    </recommendedName>
    <alternativeName>
        <fullName evidence="13">Glutamate--ammonia ligase</fullName>
    </alternativeName>
    <alternativeName>
        <fullName evidence="12">Glutamine synthetase I alpha</fullName>
    </alternativeName>
</protein>
<organism evidence="19 20">
    <name type="scientific">Oscillibacter valericigenes</name>
    <dbReference type="NCBI Taxonomy" id="351091"/>
    <lineage>
        <taxon>Bacteria</taxon>
        <taxon>Bacillati</taxon>
        <taxon>Bacillota</taxon>
        <taxon>Clostridia</taxon>
        <taxon>Eubacteriales</taxon>
        <taxon>Oscillospiraceae</taxon>
        <taxon>Oscillibacter</taxon>
    </lineage>
</organism>
<evidence type="ECO:0000313" key="19">
    <source>
        <dbReference type="EMBL" id="MBM6852347.1"/>
    </source>
</evidence>
<evidence type="ECO:0000256" key="12">
    <source>
        <dbReference type="ARBA" id="ARBA00030136"/>
    </source>
</evidence>
<dbReference type="InterPro" id="IPR036651">
    <property type="entry name" value="Gln_synt_N_sf"/>
</dbReference>
<evidence type="ECO:0000256" key="4">
    <source>
        <dbReference type="ARBA" id="ARBA00012937"/>
    </source>
</evidence>
<comment type="cofactor">
    <cofactor evidence="1">
        <name>Mg(2+)</name>
        <dbReference type="ChEBI" id="CHEBI:18420"/>
    </cofactor>
</comment>
<dbReference type="Pfam" id="PF00120">
    <property type="entry name" value="Gln-synt_C"/>
    <property type="match status" value="1"/>
</dbReference>
<evidence type="ECO:0000256" key="7">
    <source>
        <dbReference type="ARBA" id="ARBA00022598"/>
    </source>
</evidence>
<evidence type="ECO:0000256" key="9">
    <source>
        <dbReference type="ARBA" id="ARBA00022741"/>
    </source>
</evidence>
<dbReference type="InterPro" id="IPR027303">
    <property type="entry name" value="Gln_synth_gly_rich_site"/>
</dbReference>
<evidence type="ECO:0000256" key="6">
    <source>
        <dbReference type="ARBA" id="ARBA00022490"/>
    </source>
</evidence>
<dbReference type="SMART" id="SM01230">
    <property type="entry name" value="Gln-synt_C"/>
    <property type="match status" value="1"/>
</dbReference>
<dbReference type="InterPro" id="IPR008146">
    <property type="entry name" value="Gln_synth_cat_dom"/>
</dbReference>
<dbReference type="Proteomes" id="UP000719500">
    <property type="component" value="Unassembled WGS sequence"/>
</dbReference>
<evidence type="ECO:0000256" key="11">
    <source>
        <dbReference type="ARBA" id="ARBA00022842"/>
    </source>
</evidence>
<evidence type="ECO:0000256" key="16">
    <source>
        <dbReference type="RuleBase" id="RU000384"/>
    </source>
</evidence>
<gene>
    <name evidence="19" type="primary">glnA</name>
    <name evidence="19" type="ORF">H9X91_12965</name>
</gene>
<evidence type="ECO:0000256" key="5">
    <source>
        <dbReference type="ARBA" id="ARBA00021364"/>
    </source>
</evidence>